<sequence>MTASLLLDEMFPHTLADTLRDKGHDVTAVLAMVELVGRDDATVLDAARAAGRCLVTENVRDFALLARYTRHAGILFVAARRWPKTRAALPRLANALHETVAAGRLPGPDDRRWLT</sequence>
<dbReference type="EMBL" id="MSIF01000017">
    <property type="protein sequence ID" value="OLF07166.1"/>
    <property type="molecule type" value="Genomic_DNA"/>
</dbReference>
<evidence type="ECO:0000313" key="3">
    <source>
        <dbReference type="Proteomes" id="UP000185696"/>
    </source>
</evidence>
<evidence type="ECO:0000259" key="1">
    <source>
        <dbReference type="Pfam" id="PF18480"/>
    </source>
</evidence>
<accession>A0A7Z0WIF1</accession>
<organism evidence="2 3">
    <name type="scientific">Actinophytocola xinjiangensis</name>
    <dbReference type="NCBI Taxonomy" id="485602"/>
    <lineage>
        <taxon>Bacteria</taxon>
        <taxon>Bacillati</taxon>
        <taxon>Actinomycetota</taxon>
        <taxon>Actinomycetes</taxon>
        <taxon>Pseudonocardiales</taxon>
        <taxon>Pseudonocardiaceae</taxon>
    </lineage>
</organism>
<dbReference type="AlphaFoldDB" id="A0A7Z0WIF1"/>
<dbReference type="Proteomes" id="UP000185696">
    <property type="component" value="Unassembled WGS sequence"/>
</dbReference>
<reference evidence="2 3" key="1">
    <citation type="submission" date="2016-12" db="EMBL/GenBank/DDBJ databases">
        <title>The draft genome sequence of Actinophytocola xinjiangensis.</title>
        <authorList>
            <person name="Wang W."/>
            <person name="Yuan L."/>
        </authorList>
    </citation>
    <scope>NUCLEOTIDE SEQUENCE [LARGE SCALE GENOMIC DNA]</scope>
    <source>
        <strain evidence="2 3">CGMCC 4.4663</strain>
    </source>
</reference>
<dbReference type="OrthoDB" id="5071614at2"/>
<protein>
    <recommendedName>
        <fullName evidence="1">DUF5615 domain-containing protein</fullName>
    </recommendedName>
</protein>
<feature type="domain" description="DUF5615" evidence="1">
    <location>
        <begin position="5"/>
        <end position="93"/>
    </location>
</feature>
<dbReference type="Pfam" id="PF18480">
    <property type="entry name" value="DUF5615"/>
    <property type="match status" value="1"/>
</dbReference>
<dbReference type="RefSeq" id="WP_075136109.1">
    <property type="nucleotide sequence ID" value="NZ_MSIF01000017.1"/>
</dbReference>
<gene>
    <name evidence="2" type="ORF">BLA60_28560</name>
</gene>
<name>A0A7Z0WIF1_9PSEU</name>
<comment type="caution">
    <text evidence="2">The sequence shown here is derived from an EMBL/GenBank/DDBJ whole genome shotgun (WGS) entry which is preliminary data.</text>
</comment>
<evidence type="ECO:0000313" key="2">
    <source>
        <dbReference type="EMBL" id="OLF07166.1"/>
    </source>
</evidence>
<dbReference type="InterPro" id="IPR041049">
    <property type="entry name" value="DUF5615"/>
</dbReference>
<keyword evidence="3" id="KW-1185">Reference proteome</keyword>
<proteinExistence type="predicted"/>